<evidence type="ECO:0000256" key="4">
    <source>
        <dbReference type="ARBA" id="ARBA00023163"/>
    </source>
</evidence>
<reference evidence="8 9" key="1">
    <citation type="submission" date="2015-05" db="EMBL/GenBank/DDBJ databases">
        <title>Distinctive expansion of gene families associated with plant cell wall degradation and secondary metabolism in the genomes of grapevine trunk pathogens.</title>
        <authorList>
            <person name="Lawrence D.P."/>
            <person name="Travadon R."/>
            <person name="Rolshausen P.E."/>
            <person name="Baumgartner K."/>
        </authorList>
    </citation>
    <scope>NUCLEOTIDE SEQUENCE [LARGE SCALE GENOMIC DNA]</scope>
    <source>
        <strain evidence="8">UCRPC4</strain>
    </source>
</reference>
<dbReference type="AlphaFoldDB" id="A0A0G2EGY1"/>
<dbReference type="InterPro" id="IPR007219">
    <property type="entry name" value="XnlR_reg_dom"/>
</dbReference>
<keyword evidence="3" id="KW-0238">DNA-binding</keyword>
<name>A0A0G2EGY1_PHACM</name>
<keyword evidence="2" id="KW-0805">Transcription regulation</keyword>
<keyword evidence="1" id="KW-0862">Zinc</keyword>
<feature type="domain" description="Xylanolytic transcriptional activator regulatory" evidence="7">
    <location>
        <begin position="94"/>
        <end position="190"/>
    </location>
</feature>
<evidence type="ECO:0000256" key="6">
    <source>
        <dbReference type="SAM" id="MobiDB-lite"/>
    </source>
</evidence>
<evidence type="ECO:0000313" key="8">
    <source>
        <dbReference type="EMBL" id="KKY21689.1"/>
    </source>
</evidence>
<keyword evidence="9" id="KW-1185">Reference proteome</keyword>
<organism evidence="8 9">
    <name type="scientific">Phaeomoniella chlamydospora</name>
    <name type="common">Phaeoacremonium chlamydosporum</name>
    <dbReference type="NCBI Taxonomy" id="158046"/>
    <lineage>
        <taxon>Eukaryota</taxon>
        <taxon>Fungi</taxon>
        <taxon>Dikarya</taxon>
        <taxon>Ascomycota</taxon>
        <taxon>Pezizomycotina</taxon>
        <taxon>Eurotiomycetes</taxon>
        <taxon>Chaetothyriomycetidae</taxon>
        <taxon>Phaeomoniellales</taxon>
        <taxon>Phaeomoniellaceae</taxon>
        <taxon>Phaeomoniella</taxon>
    </lineage>
</organism>
<dbReference type="PANTHER" id="PTHR47171:SF4">
    <property type="entry name" value="ACETAMIDASE REGULATORY PROTEIN"/>
    <property type="match status" value="1"/>
</dbReference>
<dbReference type="CDD" id="cd12148">
    <property type="entry name" value="fungal_TF_MHR"/>
    <property type="match status" value="1"/>
</dbReference>
<sequence length="554" mass="61714">MDEPGVGEDKTHLVDFIDQEETMWQRPIDTQARITYVGTDISNVNFLVRQQGAGSGVYHFPSNRIPRRYLAHEPDRRPVEAFELPDKSLVNELLRAYFEKVNPGFPVVDEDVFMSQYKSRDPNNPPSLLLLQAILLVGAHVSKSGLERETLKSMFFRRAKILFDTRFERSRDTIVQTALLMTWHSDGPEDIAANAWFCNLEDCDVRKLERADFEGCGPSPAIDYMIQVTELCIILSGALRKIFGPNVTSDGSKAALRTVDAALAGWTLLLPDHLRLRPTITLEFWPTVLHLVYNNALILLHRPRPRAASIDESVPHDADICSAAAAVIQSLFESLHTRDSVRYLWTSSINALFTAMIQLSVEIRISNPILAISALRKYDSTLHSLRQLSDCWPNAKSVLHFFENSTKLQRPDLNTFNNGASTQSISTPLFSGGNSISIPRYAPSGSQTGSPIETTTPHLHNTSLTPQAMTLDPDQSIPSTSSTAGTFPDWKMLFPSLTITNQQDTSSPADYGSFGSGGLGGGIPSFDFPNARGEWREIYWQTPGSFEEIQLWNG</sequence>
<evidence type="ECO:0000256" key="2">
    <source>
        <dbReference type="ARBA" id="ARBA00023015"/>
    </source>
</evidence>
<evidence type="ECO:0000259" key="7">
    <source>
        <dbReference type="Pfam" id="PF04082"/>
    </source>
</evidence>
<dbReference type="GO" id="GO:0006351">
    <property type="term" value="P:DNA-templated transcription"/>
    <property type="evidence" value="ECO:0007669"/>
    <property type="project" value="InterPro"/>
</dbReference>
<dbReference type="InterPro" id="IPR052073">
    <property type="entry name" value="Amide_Lactam_Regulators"/>
</dbReference>
<accession>A0A0G2EGY1</accession>
<feature type="compositionally biased region" description="Polar residues" evidence="6">
    <location>
        <begin position="444"/>
        <end position="468"/>
    </location>
</feature>
<evidence type="ECO:0000256" key="3">
    <source>
        <dbReference type="ARBA" id="ARBA00023125"/>
    </source>
</evidence>
<keyword evidence="4" id="KW-0804">Transcription</keyword>
<proteinExistence type="predicted"/>
<dbReference type="Proteomes" id="UP000053317">
    <property type="component" value="Unassembled WGS sequence"/>
</dbReference>
<dbReference type="OrthoDB" id="4236860at2759"/>
<dbReference type="PANTHER" id="PTHR47171">
    <property type="entry name" value="FARA-RELATED"/>
    <property type="match status" value="1"/>
</dbReference>
<dbReference type="GO" id="GO:0003677">
    <property type="term" value="F:DNA binding"/>
    <property type="evidence" value="ECO:0007669"/>
    <property type="project" value="UniProtKB-KW"/>
</dbReference>
<dbReference type="GO" id="GO:0008270">
    <property type="term" value="F:zinc ion binding"/>
    <property type="evidence" value="ECO:0007669"/>
    <property type="project" value="InterPro"/>
</dbReference>
<reference evidence="8 9" key="2">
    <citation type="submission" date="2015-05" db="EMBL/GenBank/DDBJ databases">
        <authorList>
            <person name="Morales-Cruz A."/>
            <person name="Amrine K.C."/>
            <person name="Cantu D."/>
        </authorList>
    </citation>
    <scope>NUCLEOTIDE SEQUENCE [LARGE SCALE GENOMIC DNA]</scope>
    <source>
        <strain evidence="8">UCRPC4</strain>
    </source>
</reference>
<feature type="region of interest" description="Disordered" evidence="6">
    <location>
        <begin position="440"/>
        <end position="484"/>
    </location>
</feature>
<protein>
    <submittedName>
        <fullName evidence="8">Putative acetamidase regulatory protein</fullName>
    </submittedName>
</protein>
<keyword evidence="5" id="KW-0539">Nucleus</keyword>
<evidence type="ECO:0000313" key="9">
    <source>
        <dbReference type="Proteomes" id="UP000053317"/>
    </source>
</evidence>
<comment type="caution">
    <text evidence="8">The sequence shown here is derived from an EMBL/GenBank/DDBJ whole genome shotgun (WGS) entry which is preliminary data.</text>
</comment>
<dbReference type="Pfam" id="PF04082">
    <property type="entry name" value="Fungal_trans"/>
    <property type="match status" value="1"/>
</dbReference>
<evidence type="ECO:0000256" key="1">
    <source>
        <dbReference type="ARBA" id="ARBA00022833"/>
    </source>
</evidence>
<dbReference type="EMBL" id="LCWF01000082">
    <property type="protein sequence ID" value="KKY21689.1"/>
    <property type="molecule type" value="Genomic_DNA"/>
</dbReference>
<gene>
    <name evidence="8" type="ORF">UCRPC4_g03455</name>
</gene>
<evidence type="ECO:0000256" key="5">
    <source>
        <dbReference type="ARBA" id="ARBA00023242"/>
    </source>
</evidence>